<comment type="function">
    <text evidence="11">May mediate the reduction of outer membrane cytochrome b5.</text>
</comment>
<dbReference type="InterPro" id="IPR001709">
    <property type="entry name" value="Flavoprot_Pyr_Nucl_cyt_Rdtase"/>
</dbReference>
<dbReference type="EMBL" id="JAVRRJ010000005">
    <property type="protein sequence ID" value="KAK5084744.1"/>
    <property type="molecule type" value="Genomic_DNA"/>
</dbReference>
<dbReference type="CDD" id="cd06183">
    <property type="entry name" value="cyt_b5_reduct_like"/>
    <property type="match status" value="1"/>
</dbReference>
<keyword evidence="10" id="KW-0472">Membrane</keyword>
<dbReference type="GO" id="GO:0005741">
    <property type="term" value="C:mitochondrial outer membrane"/>
    <property type="evidence" value="ECO:0007669"/>
    <property type="project" value="UniProtKB-SubCell"/>
</dbReference>
<keyword evidence="4 13" id="KW-0285">Flavoprotein</keyword>
<evidence type="ECO:0000313" key="17">
    <source>
        <dbReference type="Proteomes" id="UP001309876"/>
    </source>
</evidence>
<evidence type="ECO:0000256" key="1">
    <source>
        <dbReference type="ARBA" id="ARBA00001974"/>
    </source>
</evidence>
<evidence type="ECO:0000256" key="5">
    <source>
        <dbReference type="ARBA" id="ARBA00022787"/>
    </source>
</evidence>
<dbReference type="FunFam" id="3.40.50.80:FF:000009">
    <property type="entry name" value="NADH-cytochrome b5 reductase"/>
    <property type="match status" value="1"/>
</dbReference>
<evidence type="ECO:0000256" key="7">
    <source>
        <dbReference type="ARBA" id="ARBA00023002"/>
    </source>
</evidence>
<comment type="cofactor">
    <cofactor evidence="1 13 14">
        <name>FAD</name>
        <dbReference type="ChEBI" id="CHEBI:57692"/>
    </cofactor>
</comment>
<sequence length="307" mass="34109">MSALRAGIKVAGLTTLSASVAYSGYQYYNTTNVLFTAHAESLPSDSKAALKKMEWKGFTEMKLQSAEQVNHNVKRLTFALPTDDSTTGLLPITSLLTRHTPEGAWIPVFRPYTPVSDNDVSGTVTFMVKRYEGGKGSGKMHSLKPGDSMLFKPLQELEYKPNEFKSMLFIAGGSGITPIYQLTRSILRNPEDKTKISLIYANNTEEDILLRKEFEEFEKQYPDRFKKLFTVSKKSSADSDVEQGYVTREMIKKVSLDDGRVGKVLCSGPPAMIEAVAGKKGFLGFTQNSLGGILKELGYDKEEVHKF</sequence>
<evidence type="ECO:0000256" key="3">
    <source>
        <dbReference type="ARBA" id="ARBA00006105"/>
    </source>
</evidence>
<keyword evidence="6 13" id="KW-0274">FAD</keyword>
<dbReference type="Pfam" id="PF00175">
    <property type="entry name" value="NAD_binding_1"/>
    <property type="match status" value="1"/>
</dbReference>
<name>A0AAN7Y697_9EURO</name>
<feature type="binding site" evidence="13">
    <location>
        <position position="129"/>
    </location>
    <ligand>
        <name>FAD</name>
        <dbReference type="ChEBI" id="CHEBI:57692"/>
    </ligand>
</feature>
<evidence type="ECO:0000256" key="14">
    <source>
        <dbReference type="RuleBase" id="RU361226"/>
    </source>
</evidence>
<dbReference type="SUPFAM" id="SSF52343">
    <property type="entry name" value="Ferredoxin reductase-like, C-terminal NADP-linked domain"/>
    <property type="match status" value="1"/>
</dbReference>
<dbReference type="PRINTS" id="PR00406">
    <property type="entry name" value="CYTB5RDTASE"/>
</dbReference>
<dbReference type="InterPro" id="IPR008333">
    <property type="entry name" value="Cbr1-like_FAD-bd_dom"/>
</dbReference>
<dbReference type="PANTHER" id="PTHR19370">
    <property type="entry name" value="NADH-CYTOCHROME B5 REDUCTASE"/>
    <property type="match status" value="1"/>
</dbReference>
<protein>
    <recommendedName>
        <fullName evidence="14">NADH-cytochrome b5 reductase</fullName>
        <ecNumber evidence="14">1.6.2.2</ecNumber>
    </recommendedName>
</protein>
<dbReference type="Pfam" id="PF00970">
    <property type="entry name" value="FAD_binding_6"/>
    <property type="match status" value="1"/>
</dbReference>
<dbReference type="PROSITE" id="PS51384">
    <property type="entry name" value="FAD_FR"/>
    <property type="match status" value="1"/>
</dbReference>
<dbReference type="PRINTS" id="PR00371">
    <property type="entry name" value="FPNCR"/>
</dbReference>
<keyword evidence="17" id="KW-1185">Reference proteome</keyword>
<evidence type="ECO:0000313" key="16">
    <source>
        <dbReference type="EMBL" id="KAK5084744.1"/>
    </source>
</evidence>
<feature type="binding site" evidence="13">
    <location>
        <position position="110"/>
    </location>
    <ligand>
        <name>FAD</name>
        <dbReference type="ChEBI" id="CHEBI:57692"/>
    </ligand>
</feature>
<proteinExistence type="inferred from homology"/>
<comment type="catalytic activity">
    <reaction evidence="12 14">
        <text>2 Fe(III)-[cytochrome b5] + NADH = 2 Fe(II)-[cytochrome b5] + NAD(+) + H(+)</text>
        <dbReference type="Rhea" id="RHEA:46680"/>
        <dbReference type="Rhea" id="RHEA-COMP:10438"/>
        <dbReference type="Rhea" id="RHEA-COMP:10439"/>
        <dbReference type="ChEBI" id="CHEBI:15378"/>
        <dbReference type="ChEBI" id="CHEBI:29033"/>
        <dbReference type="ChEBI" id="CHEBI:29034"/>
        <dbReference type="ChEBI" id="CHEBI:57540"/>
        <dbReference type="ChEBI" id="CHEBI:57945"/>
        <dbReference type="EC" id="1.6.2.2"/>
    </reaction>
</comment>
<evidence type="ECO:0000259" key="15">
    <source>
        <dbReference type="PROSITE" id="PS51384"/>
    </source>
</evidence>
<dbReference type="InterPro" id="IPR039261">
    <property type="entry name" value="FNR_nucleotide-bd"/>
</dbReference>
<dbReference type="InterPro" id="IPR017938">
    <property type="entry name" value="Riboflavin_synthase-like_b-brl"/>
</dbReference>
<reference evidence="16 17" key="1">
    <citation type="submission" date="2023-08" db="EMBL/GenBank/DDBJ databases">
        <title>Black Yeasts Isolated from many extreme environments.</title>
        <authorList>
            <person name="Coleine C."/>
            <person name="Stajich J.E."/>
            <person name="Selbmann L."/>
        </authorList>
    </citation>
    <scope>NUCLEOTIDE SEQUENCE [LARGE SCALE GENOMIC DNA]</scope>
    <source>
        <strain evidence="16 17">CCFEE 5910</strain>
    </source>
</reference>
<dbReference type="AlphaFoldDB" id="A0AAN7Y697"/>
<dbReference type="GO" id="GO:0090524">
    <property type="term" value="F:cytochrome-b5 reductase activity, acting on NADH"/>
    <property type="evidence" value="ECO:0007669"/>
    <property type="project" value="UniProtKB-EC"/>
</dbReference>
<dbReference type="EC" id="1.6.2.2" evidence="14"/>
<dbReference type="InterPro" id="IPR017927">
    <property type="entry name" value="FAD-bd_FR_type"/>
</dbReference>
<dbReference type="PANTHER" id="PTHR19370:SF171">
    <property type="entry name" value="NADH-CYTOCHROME B5 REDUCTASE 2"/>
    <property type="match status" value="1"/>
</dbReference>
<evidence type="ECO:0000256" key="10">
    <source>
        <dbReference type="ARBA" id="ARBA00023136"/>
    </source>
</evidence>
<evidence type="ECO:0000256" key="12">
    <source>
        <dbReference type="ARBA" id="ARBA00047682"/>
    </source>
</evidence>
<dbReference type="Gene3D" id="3.40.50.80">
    <property type="entry name" value="Nucleotide-binding domain of ferredoxin-NADP reductase (FNR) module"/>
    <property type="match status" value="1"/>
</dbReference>
<evidence type="ECO:0000256" key="8">
    <source>
        <dbReference type="ARBA" id="ARBA00023027"/>
    </source>
</evidence>
<evidence type="ECO:0000256" key="11">
    <source>
        <dbReference type="ARBA" id="ARBA00037464"/>
    </source>
</evidence>
<comment type="subcellular location">
    <subcellularLocation>
        <location evidence="2">Mitochondrion outer membrane</location>
        <topology evidence="2">Single-pass membrane protein</topology>
    </subcellularLocation>
</comment>
<feature type="domain" description="FAD-binding FR-type" evidence="15">
    <location>
        <begin position="56"/>
        <end position="181"/>
    </location>
</feature>
<feature type="binding site" evidence="13">
    <location>
        <position position="137"/>
    </location>
    <ligand>
        <name>FAD</name>
        <dbReference type="ChEBI" id="CHEBI:57692"/>
    </ligand>
</feature>
<feature type="binding site" evidence="13">
    <location>
        <position position="111"/>
    </location>
    <ligand>
        <name>FAD</name>
        <dbReference type="ChEBI" id="CHEBI:57692"/>
    </ligand>
</feature>
<keyword evidence="7 14" id="KW-0560">Oxidoreductase</keyword>
<gene>
    <name evidence="16" type="ORF">LTR05_005822</name>
</gene>
<accession>A0AAN7Y697</accession>
<feature type="binding site" evidence="13">
    <location>
        <position position="135"/>
    </location>
    <ligand>
        <name>FAD</name>
        <dbReference type="ChEBI" id="CHEBI:57692"/>
    </ligand>
</feature>
<evidence type="ECO:0000256" key="13">
    <source>
        <dbReference type="PIRSR" id="PIRSR601834-1"/>
    </source>
</evidence>
<keyword evidence="8 14" id="KW-0520">NAD</keyword>
<evidence type="ECO:0000256" key="9">
    <source>
        <dbReference type="ARBA" id="ARBA00023128"/>
    </source>
</evidence>
<dbReference type="Proteomes" id="UP001309876">
    <property type="component" value="Unassembled WGS sequence"/>
</dbReference>
<evidence type="ECO:0000256" key="6">
    <source>
        <dbReference type="ARBA" id="ARBA00022827"/>
    </source>
</evidence>
<evidence type="ECO:0000256" key="4">
    <source>
        <dbReference type="ARBA" id="ARBA00022630"/>
    </source>
</evidence>
<feature type="binding site" evidence="13">
    <location>
        <position position="112"/>
    </location>
    <ligand>
        <name>FAD</name>
        <dbReference type="ChEBI" id="CHEBI:57692"/>
    </ligand>
</feature>
<dbReference type="InterPro" id="IPR001834">
    <property type="entry name" value="CBR-like"/>
</dbReference>
<keyword evidence="5" id="KW-1000">Mitochondrion outer membrane</keyword>
<dbReference type="SUPFAM" id="SSF63380">
    <property type="entry name" value="Riboflavin synthase domain-like"/>
    <property type="match status" value="1"/>
</dbReference>
<dbReference type="Gene3D" id="2.40.30.10">
    <property type="entry name" value="Translation factors"/>
    <property type="match status" value="1"/>
</dbReference>
<feature type="binding site" evidence="13">
    <location>
        <position position="177"/>
    </location>
    <ligand>
        <name>FAD</name>
        <dbReference type="ChEBI" id="CHEBI:57692"/>
    </ligand>
</feature>
<organism evidence="16 17">
    <name type="scientific">Lithohypha guttulata</name>
    <dbReference type="NCBI Taxonomy" id="1690604"/>
    <lineage>
        <taxon>Eukaryota</taxon>
        <taxon>Fungi</taxon>
        <taxon>Dikarya</taxon>
        <taxon>Ascomycota</taxon>
        <taxon>Pezizomycotina</taxon>
        <taxon>Eurotiomycetes</taxon>
        <taxon>Chaetothyriomycetidae</taxon>
        <taxon>Chaetothyriales</taxon>
        <taxon>Trichomeriaceae</taxon>
        <taxon>Lithohypha</taxon>
    </lineage>
</organism>
<keyword evidence="9" id="KW-0496">Mitochondrion</keyword>
<evidence type="ECO:0000256" key="2">
    <source>
        <dbReference type="ARBA" id="ARBA00004572"/>
    </source>
</evidence>
<comment type="similarity">
    <text evidence="3 14">Belongs to the flavoprotein pyridine nucleotide cytochrome reductase family.</text>
</comment>
<dbReference type="InterPro" id="IPR001433">
    <property type="entry name" value="OxRdtase_FAD/NAD-bd"/>
</dbReference>
<comment type="caution">
    <text evidence="16">The sequence shown here is derived from an EMBL/GenBank/DDBJ whole genome shotgun (WGS) entry which is preliminary data.</text>
</comment>